<evidence type="ECO:0000259" key="1">
    <source>
        <dbReference type="Pfam" id="PF10441"/>
    </source>
</evidence>
<gene>
    <name evidence="2" type="ORF">CANINC_004289</name>
</gene>
<name>A0A4T0WXI6_9ASCO</name>
<dbReference type="PANTHER" id="PTHR15682:SF2">
    <property type="entry name" value="UNHEALTHY RIBOSOME BIOGENESIS PROTEIN 2 HOMOLOG"/>
    <property type="match status" value="1"/>
</dbReference>
<organism evidence="2 3">
    <name type="scientific">Pichia inconspicua</name>
    <dbReference type="NCBI Taxonomy" id="52247"/>
    <lineage>
        <taxon>Eukaryota</taxon>
        <taxon>Fungi</taxon>
        <taxon>Dikarya</taxon>
        <taxon>Ascomycota</taxon>
        <taxon>Saccharomycotina</taxon>
        <taxon>Pichiomycetes</taxon>
        <taxon>Pichiales</taxon>
        <taxon>Pichiaceae</taxon>
        <taxon>Pichia</taxon>
    </lineage>
</organism>
<accession>A0A4T0WXI6</accession>
<feature type="domain" description="Nucleolar 27S pre-rRNA processing Urb2/Npa2 C-terminal" evidence="1">
    <location>
        <begin position="939"/>
        <end position="1152"/>
    </location>
</feature>
<dbReference type="AlphaFoldDB" id="A0A4T0WXI6"/>
<protein>
    <recommendedName>
        <fullName evidence="1">Nucleolar 27S pre-rRNA processing Urb2/Npa2 C-terminal domain-containing protein</fullName>
    </recommendedName>
</protein>
<comment type="caution">
    <text evidence="2">The sequence shown here is derived from an EMBL/GenBank/DDBJ whole genome shotgun (WGS) entry which is preliminary data.</text>
</comment>
<dbReference type="OrthoDB" id="160374at2759"/>
<dbReference type="InterPro" id="IPR018849">
    <property type="entry name" value="Urb2/Npa2_C"/>
</dbReference>
<keyword evidence="3" id="KW-1185">Reference proteome</keyword>
<dbReference type="Pfam" id="PF10441">
    <property type="entry name" value="Urb2"/>
    <property type="match status" value="1"/>
</dbReference>
<evidence type="ECO:0000313" key="2">
    <source>
        <dbReference type="EMBL" id="TID15760.1"/>
    </source>
</evidence>
<dbReference type="STRING" id="52247.A0A4T0WXI6"/>
<dbReference type="PANTHER" id="PTHR15682">
    <property type="entry name" value="UNHEALTHY RIBOSOME BIOGENESIS PROTEIN 2 HOMOLOG"/>
    <property type="match status" value="1"/>
</dbReference>
<dbReference type="GO" id="GO:0005730">
    <property type="term" value="C:nucleolus"/>
    <property type="evidence" value="ECO:0007669"/>
    <property type="project" value="TreeGrafter"/>
</dbReference>
<dbReference type="Proteomes" id="UP000307173">
    <property type="component" value="Unassembled WGS sequence"/>
</dbReference>
<dbReference type="EMBL" id="SELW01000652">
    <property type="protein sequence ID" value="TID15760.1"/>
    <property type="molecule type" value="Genomic_DNA"/>
</dbReference>
<evidence type="ECO:0000313" key="3">
    <source>
        <dbReference type="Proteomes" id="UP000307173"/>
    </source>
</evidence>
<dbReference type="GO" id="GO:0042254">
    <property type="term" value="P:ribosome biogenesis"/>
    <property type="evidence" value="ECO:0007669"/>
    <property type="project" value="TreeGrafter"/>
</dbReference>
<sequence>MVTETQLENTESITRYLRSKDSKINEIYEFVTKSLFASDQHGSPLILPQKEKFVLELLVDRITQTNKQSQHFKYSSKTWKLLNLVWKSCEIDSRLINIRTNVLARIKFGETFSKLLTEISTQELFEDRELIQELTISMNYLLQLANTHLSDEQNVNIITDLLTFAMKRYDLVTLRINLVELAFKIFKMNNRGSLNYDSKHRSEFVRSCFVHALLLSNDKELESVKVSLKSIIIQVLFAEGKNGTSVNIVTFVQQLLKATNMTVLQTENLLYLLQLIINKVKLEELEESVKLLVDAFPGSSSALIQEVANLNKTLSTEFLSNLVEKSLSISSNESYELIRYAIKRSSDITFKFADDICKLCAIPNERSYLLFCELFDSFSRNREIEAFINLWTKLAKDYPNSIFTSDAVLDYVASKLVTLPFIQLSRLVDLEVEAYRSNSCNEPVFLLAVAKCFLMGVSGSVQNSLSRTLVLNLHAIKPKLTSLLHIKGESGWKVKFYIATLFDLEDINEDVQIAKNHPIVASDYFYFFQLRIIEQDINNVDSNIVNNLKNYFLKKSNSKFQLVIFSRFFMMIEYLYNKQDIKLMLNKLCDSEADIREVVENPLFQAQPQIISGLIDLFNETANLFHFLKYISVYAFSKAQREITLNLALTRLDSSGIIIKHLLKVPTYKSKIETDFKALLQLVGGKRMYQDIAREIILLNGKRSSESQPYFQSIYEDITRAFDELSVNNCSYYKSHIEIALLIFKTHDSFKNAEIVESITSRIVKLFNDPTKLQESDMVLLLKFLTELNFLGISRTIPNISKQTIIAINDNYKQSKMIENALFGLICSGQYGYSAEYILSLYIVLDIESILYLEKFISNIALDQKKHLEIWNNLSKSIQDSNTEDLKKYLTIYGIFLKCTKKHDETEYILSAHNLFVASLSNILTKILEIRYVTREVLEFIESLKIVTSAKTWLITQYAMEQILVLVNETLLIINQQEDEIVSEIFVSLCQVVASIILYHRKRLSNRQHLIISVLISFMRTLFKRSGDLSSECAASFERLTSNFCEPTVNQISVKHTEHAVSKEDELNDALSSTKKILRKHIAILLFNYIKLYLQYPVELSIKVHIDNSVYMMLDLLTLNELNYINQSLDNQGLFVFKNIYENYKQFYKWTEE</sequence>
<reference evidence="2 3" key="1">
    <citation type="journal article" date="2019" name="Front. Genet.">
        <title>Whole-Genome Sequencing of the Opportunistic Yeast Pathogen Candida inconspicua Uncovers Its Hybrid Origin.</title>
        <authorList>
            <person name="Mixao V."/>
            <person name="Hansen A.P."/>
            <person name="Saus E."/>
            <person name="Boekhout T."/>
            <person name="Lass-Florl C."/>
            <person name="Gabaldon T."/>
        </authorList>
    </citation>
    <scope>NUCLEOTIDE SEQUENCE [LARGE SCALE GENOMIC DNA]</scope>
    <source>
        <strain evidence="2 3">CBS 180</strain>
    </source>
</reference>
<dbReference type="InterPro" id="IPR052609">
    <property type="entry name" value="Ribosome_Biogenesis_Reg"/>
</dbReference>
<proteinExistence type="predicted"/>